<evidence type="ECO:0000313" key="3">
    <source>
        <dbReference type="Proteomes" id="UP000284706"/>
    </source>
</evidence>
<evidence type="ECO:0000313" key="2">
    <source>
        <dbReference type="EMBL" id="PPQ73287.1"/>
    </source>
</evidence>
<accession>A0A409W465</accession>
<proteinExistence type="predicted"/>
<organism evidence="2 3">
    <name type="scientific">Gymnopilus dilepis</name>
    <dbReference type="NCBI Taxonomy" id="231916"/>
    <lineage>
        <taxon>Eukaryota</taxon>
        <taxon>Fungi</taxon>
        <taxon>Dikarya</taxon>
        <taxon>Basidiomycota</taxon>
        <taxon>Agaricomycotina</taxon>
        <taxon>Agaricomycetes</taxon>
        <taxon>Agaricomycetidae</taxon>
        <taxon>Agaricales</taxon>
        <taxon>Agaricineae</taxon>
        <taxon>Hymenogastraceae</taxon>
        <taxon>Gymnopilus</taxon>
    </lineage>
</organism>
<dbReference type="InParanoid" id="A0A409W465"/>
<name>A0A409W465_9AGAR</name>
<evidence type="ECO:0000256" key="1">
    <source>
        <dbReference type="SAM" id="MobiDB-lite"/>
    </source>
</evidence>
<protein>
    <submittedName>
        <fullName evidence="2">Uncharacterized protein</fullName>
    </submittedName>
</protein>
<gene>
    <name evidence="2" type="ORF">CVT26_015238</name>
</gene>
<comment type="caution">
    <text evidence="2">The sequence shown here is derived from an EMBL/GenBank/DDBJ whole genome shotgun (WGS) entry which is preliminary data.</text>
</comment>
<dbReference type="Proteomes" id="UP000284706">
    <property type="component" value="Unassembled WGS sequence"/>
</dbReference>
<keyword evidence="3" id="KW-1185">Reference proteome</keyword>
<reference evidence="2 3" key="1">
    <citation type="journal article" date="2018" name="Evol. Lett.">
        <title>Horizontal gene cluster transfer increased hallucinogenic mushroom diversity.</title>
        <authorList>
            <person name="Reynolds H.T."/>
            <person name="Vijayakumar V."/>
            <person name="Gluck-Thaler E."/>
            <person name="Korotkin H.B."/>
            <person name="Matheny P.B."/>
            <person name="Slot J.C."/>
        </authorList>
    </citation>
    <scope>NUCLEOTIDE SEQUENCE [LARGE SCALE GENOMIC DNA]</scope>
    <source>
        <strain evidence="2 3">SRW20</strain>
    </source>
</reference>
<feature type="region of interest" description="Disordered" evidence="1">
    <location>
        <begin position="46"/>
        <end position="66"/>
    </location>
</feature>
<dbReference type="EMBL" id="NHYE01005413">
    <property type="protein sequence ID" value="PPQ73287.1"/>
    <property type="molecule type" value="Genomic_DNA"/>
</dbReference>
<dbReference type="AlphaFoldDB" id="A0A409W465"/>
<sequence length="89" mass="10405">MFVRTSVPDHQNICYDLAGVRLAYWKTSRGVEDGFIGQEDLSRGMEFDQDRTAQSWPQPGGFPGDWRRRFYSGSNWREEGRDSEEVQQQ</sequence>